<evidence type="ECO:0000256" key="1">
    <source>
        <dbReference type="SAM" id="MobiDB-lite"/>
    </source>
</evidence>
<feature type="compositionally biased region" description="Basic and acidic residues" evidence="1">
    <location>
        <begin position="1"/>
        <end position="16"/>
    </location>
</feature>
<reference evidence="3" key="1">
    <citation type="submission" date="2020-05" db="EMBL/GenBank/DDBJ databases">
        <title>Phylogenomic resolution of chytrid fungi.</title>
        <authorList>
            <person name="Stajich J.E."/>
            <person name="Amses K."/>
            <person name="Simmons R."/>
            <person name="Seto K."/>
            <person name="Myers J."/>
            <person name="Bonds A."/>
            <person name="Quandt C.A."/>
            <person name="Barry K."/>
            <person name="Liu P."/>
            <person name="Grigoriev I."/>
            <person name="Longcore J.E."/>
            <person name="James T.Y."/>
        </authorList>
    </citation>
    <scope>NUCLEOTIDE SEQUENCE</scope>
    <source>
        <strain evidence="3">PLAUS21</strain>
    </source>
</reference>
<keyword evidence="2" id="KW-1133">Transmembrane helix</keyword>
<feature type="compositionally biased region" description="Polar residues" evidence="1">
    <location>
        <begin position="17"/>
        <end position="27"/>
    </location>
</feature>
<dbReference type="Proteomes" id="UP001210925">
    <property type="component" value="Unassembled WGS sequence"/>
</dbReference>
<keyword evidence="4" id="KW-1185">Reference proteome</keyword>
<feature type="transmembrane region" description="Helical" evidence="2">
    <location>
        <begin position="505"/>
        <end position="525"/>
    </location>
</feature>
<evidence type="ECO:0000256" key="2">
    <source>
        <dbReference type="SAM" id="Phobius"/>
    </source>
</evidence>
<evidence type="ECO:0000313" key="4">
    <source>
        <dbReference type="Proteomes" id="UP001210925"/>
    </source>
</evidence>
<accession>A0AAD5UIT6</accession>
<name>A0AAD5UIT6_9FUNG</name>
<keyword evidence="2" id="KW-0812">Transmembrane</keyword>
<evidence type="ECO:0000313" key="3">
    <source>
        <dbReference type="EMBL" id="KAJ3258667.1"/>
    </source>
</evidence>
<organism evidence="3 4">
    <name type="scientific">Boothiomyces macroporosus</name>
    <dbReference type="NCBI Taxonomy" id="261099"/>
    <lineage>
        <taxon>Eukaryota</taxon>
        <taxon>Fungi</taxon>
        <taxon>Fungi incertae sedis</taxon>
        <taxon>Chytridiomycota</taxon>
        <taxon>Chytridiomycota incertae sedis</taxon>
        <taxon>Chytridiomycetes</taxon>
        <taxon>Rhizophydiales</taxon>
        <taxon>Terramycetaceae</taxon>
        <taxon>Boothiomyces</taxon>
    </lineage>
</organism>
<dbReference type="AlphaFoldDB" id="A0AAD5UIT6"/>
<comment type="caution">
    <text evidence="3">The sequence shown here is derived from an EMBL/GenBank/DDBJ whole genome shotgun (WGS) entry which is preliminary data.</text>
</comment>
<feature type="region of interest" description="Disordered" evidence="1">
    <location>
        <begin position="1"/>
        <end position="90"/>
    </location>
</feature>
<protein>
    <submittedName>
        <fullName evidence="3">Uncharacterized protein</fullName>
    </submittedName>
</protein>
<keyword evidence="2" id="KW-0472">Membrane</keyword>
<gene>
    <name evidence="3" type="ORF">HK103_003456</name>
</gene>
<proteinExistence type="predicted"/>
<sequence length="623" mass="69245">MTDNSKGEIVDKEVQDRPQSLSDSNSKPLDPISKILESRPRPNVFKANLERDRPASQTKRQNDKSLPSILKKSNSAQVLEKPAHHKSKTTINLPFTSSVKSKKIRPYDDEEEVVDMHDNEPTAKNKNEDVYHIAFTLAGHMLFVSTNSILEVIHKWILASQLASHGCTLNALASGVLSSAAPGYQIRTCIKFIGFAVPVLISVTAYFFEWTELSSVVSTDACIPATYPNPSNIVPDIGNFLQGDTDLALIYSYGIPLEDGIVGGWSAWPLINPYSQFSLEGNGVGYAIGVECFQAYAAPAASEGTTFYLTSSTQYQNSIYGTLKVYLPHGSMILDTTNIDDVNGYMQECTFNIQFFEANTVNSFQSDEWQMVAVQNILSVTVGNATVTLNDNKNRYVREFLQYGNTDKWNLANYYHPIIDMIFNSTTYYSSQGASFCNILQWATLPDGFYHDSIMWKGVAAALGTAAHYLVLQYDSTQTATCEYFAFHGAGYLYGHPTLITTVQAVVIILGASVLLHIWWIYLIFGLDTATSMASHTLNSNVRFAHDIHKHGEKIFAGSVSTLETFDEDLLKKIGENKVYYGTTFESMNDEVPQLLLGPKKQIITIKKLLQRRKAAQISPTDD</sequence>
<dbReference type="EMBL" id="JADGKB010000025">
    <property type="protein sequence ID" value="KAJ3258667.1"/>
    <property type="molecule type" value="Genomic_DNA"/>
</dbReference>